<evidence type="ECO:0000313" key="7">
    <source>
        <dbReference type="EMBL" id="CAE2310005.1"/>
    </source>
</evidence>
<keyword evidence="3" id="KW-0206">Cytoskeleton</keyword>
<dbReference type="Pfam" id="PF15239">
    <property type="entry name" value="CFAP96-like"/>
    <property type="match status" value="1"/>
</dbReference>
<dbReference type="AlphaFoldDB" id="A0A7S4KZS2"/>
<evidence type="ECO:0000256" key="3">
    <source>
        <dbReference type="ARBA" id="ARBA00023212"/>
    </source>
</evidence>
<name>A0A7S4KZS2_GUITH</name>
<accession>A0A7S4KZS2</accession>
<protein>
    <recommendedName>
        <fullName evidence="5">Cilia-and flagella-associated protein 96</fullName>
    </recommendedName>
</protein>
<reference evidence="7" key="1">
    <citation type="submission" date="2021-01" db="EMBL/GenBank/DDBJ databases">
        <authorList>
            <person name="Corre E."/>
            <person name="Pelletier E."/>
            <person name="Niang G."/>
            <person name="Scheremetjew M."/>
            <person name="Finn R."/>
            <person name="Kale V."/>
            <person name="Holt S."/>
            <person name="Cochrane G."/>
            <person name="Meng A."/>
            <person name="Brown T."/>
            <person name="Cohen L."/>
        </authorList>
    </citation>
    <scope>NUCLEOTIDE SEQUENCE</scope>
    <source>
        <strain evidence="7">CCMP 2712</strain>
    </source>
</reference>
<dbReference type="EMBL" id="HBKN01026925">
    <property type="protein sequence ID" value="CAE2310005.1"/>
    <property type="molecule type" value="Transcribed_RNA"/>
</dbReference>
<feature type="region of interest" description="Disordered" evidence="6">
    <location>
        <begin position="70"/>
        <end position="97"/>
    </location>
</feature>
<gene>
    <name evidence="7" type="ORF">GTHE00462_LOCUS20807</name>
</gene>
<comment type="similarity">
    <text evidence="4">Belongs to the CFAP96 family.</text>
</comment>
<evidence type="ECO:0000256" key="6">
    <source>
        <dbReference type="SAM" id="MobiDB-lite"/>
    </source>
</evidence>
<evidence type="ECO:0000256" key="5">
    <source>
        <dbReference type="ARBA" id="ARBA00035693"/>
    </source>
</evidence>
<proteinExistence type="inferred from homology"/>
<organism evidence="7">
    <name type="scientific">Guillardia theta</name>
    <name type="common">Cryptophyte</name>
    <name type="synonym">Cryptomonas phi</name>
    <dbReference type="NCBI Taxonomy" id="55529"/>
    <lineage>
        <taxon>Eukaryota</taxon>
        <taxon>Cryptophyceae</taxon>
        <taxon>Pyrenomonadales</taxon>
        <taxon>Geminigeraceae</taxon>
        <taxon>Guillardia</taxon>
    </lineage>
</organism>
<evidence type="ECO:0000256" key="4">
    <source>
        <dbReference type="ARBA" id="ARBA00035656"/>
    </source>
</evidence>
<keyword evidence="2" id="KW-0963">Cytoplasm</keyword>
<dbReference type="GO" id="GO:0005813">
    <property type="term" value="C:centrosome"/>
    <property type="evidence" value="ECO:0007669"/>
    <property type="project" value="UniProtKB-SubCell"/>
</dbReference>
<comment type="subcellular location">
    <subcellularLocation>
        <location evidence="1">Cytoplasm</location>
        <location evidence="1">Cytoskeleton</location>
        <location evidence="1">Microtubule organizing center</location>
        <location evidence="1">Centrosome</location>
    </subcellularLocation>
</comment>
<dbReference type="PANTHER" id="PTHR31144:SF1">
    <property type="entry name" value="UPF0602 PROTEIN C4ORF47"/>
    <property type="match status" value="1"/>
</dbReference>
<sequence length="361" mass="40575">MFRGRNSNLSEHQLIACSLSTESLDRERGLQMTTSPMYKNNKYGLNNGTFNKFEGLYNGEPYITLEQYRRQQRNKESSKNVSDVQFKPSNPPKKSLGNLGSFYGTVGYVDRKSQPFPAGGSITYMPQGDGMKKKIKGEVTHEPLNIVTNPTRKGTFGYPNLTIGVPGAAQAKRAWKGVAGEYAYTPDPYDASRLQRKEEREKFKHMYDNPWKPANPTKKGGPGMWGGHRALFDHPKDCGGTISQYHEYIPTGTETKKTKQMIEKEKWADPYDRAAFKPPSRLKRGGPGFWGCGKKSGGSLTFSEFPVAYQDPYDTLRTKVLMEKKAMKEKLGPLAERVAFLPPSVGRSKRTPSIFTMNIKV</sequence>
<evidence type="ECO:0000256" key="1">
    <source>
        <dbReference type="ARBA" id="ARBA00004300"/>
    </source>
</evidence>
<dbReference type="GO" id="GO:0005881">
    <property type="term" value="C:cytoplasmic microtubule"/>
    <property type="evidence" value="ECO:0007669"/>
    <property type="project" value="TreeGrafter"/>
</dbReference>
<dbReference type="PANTHER" id="PTHR31144">
    <property type="entry name" value="UPF0602 PROTEIN C4ORF47"/>
    <property type="match status" value="1"/>
</dbReference>
<evidence type="ECO:0000256" key="2">
    <source>
        <dbReference type="ARBA" id="ARBA00022490"/>
    </source>
</evidence>
<dbReference type="InterPro" id="IPR029358">
    <property type="entry name" value="CFAP96"/>
</dbReference>